<dbReference type="GO" id="GO:0016301">
    <property type="term" value="F:kinase activity"/>
    <property type="evidence" value="ECO:0007669"/>
    <property type="project" value="UniProtKB-KW"/>
</dbReference>
<dbReference type="EMBL" id="AZXY01000005">
    <property type="protein sequence ID" value="KSZ58589.1"/>
    <property type="molecule type" value="Genomic_DNA"/>
</dbReference>
<dbReference type="PROSITE" id="PS50146">
    <property type="entry name" value="DAGK"/>
    <property type="match status" value="1"/>
</dbReference>
<reference evidence="3 4" key="2">
    <citation type="journal article" date="2016" name="Genome Announc.">
        <title>Draft Genome Sequence of a Versatile Hydrocarbon-Degrading Bacterium, Rhodococcus pyridinivorans Strain KG-16, Collected from Oil Fields in India.</title>
        <authorList>
            <person name="Aggarwal R.K."/>
            <person name="Dawar C."/>
            <person name="Phanindranath R."/>
            <person name="Mutnuri L."/>
            <person name="Dayal A.M."/>
        </authorList>
    </citation>
    <scope>NUCLEOTIDE SEQUENCE [LARGE SCALE GENOMIC DNA]</scope>
    <source>
        <strain evidence="3 4">KG-16</strain>
    </source>
</reference>
<gene>
    <name evidence="3" type="ORF">Z045_11950</name>
</gene>
<sequence>MAEEHESHRNPVPADSRRWAWTAVMVLIVAIMLPIAEAGLRGVVALLLVAAAGAALAVAAAYWFLTHRGVIRGAALAVTVLAPVVVVVAFAASGHLWVAIVSVLLVAVAVACGRRALRDGHVSPQPEFPAVPVQHPFFVMNPRSGGGKVVHFDLQRKAEELGAEVVLLSGPQQLDVTELAENAVERGADLLGVAGGDGTQALVAAVAAEHRLPFVVISAGTRNHFALDLGLDRDDPAAGLDALRDGVELRVDLGRINGRPFVNNASFGVYAEVVRSPQYRADKTATVLQMLPDLLGEQGRPELRAHIDAATVDGPQAVLVSNGPYAFGDLAGMGRRPRLDSGRLGIVAISVANTRQALGLFRRTHNRGLLQRTGTEVVVDADVPEIPVGVDGESVMLSTPVRCTISTGALRVRVPRDRPGVRLPPPHLDSARLRKILWPN</sequence>
<dbReference type="Gene3D" id="3.40.50.10330">
    <property type="entry name" value="Probable inorganic polyphosphate/atp-NAD kinase, domain 1"/>
    <property type="match status" value="1"/>
</dbReference>
<keyword evidence="1" id="KW-0472">Membrane</keyword>
<name>A0A0V9UKS4_9NOCA</name>
<evidence type="ECO:0000259" key="2">
    <source>
        <dbReference type="PROSITE" id="PS50146"/>
    </source>
</evidence>
<dbReference type="SUPFAM" id="SSF111331">
    <property type="entry name" value="NAD kinase/diacylglycerol kinase-like"/>
    <property type="match status" value="1"/>
</dbReference>
<dbReference type="InterPro" id="IPR016064">
    <property type="entry name" value="NAD/diacylglycerol_kinase_sf"/>
</dbReference>
<dbReference type="Pfam" id="PF00781">
    <property type="entry name" value="DAGK_cat"/>
    <property type="match status" value="1"/>
</dbReference>
<keyword evidence="3" id="KW-0808">Transferase</keyword>
<dbReference type="RefSeq" id="WP_060652046.1">
    <property type="nucleotide sequence ID" value="NZ_AZXY01000005.1"/>
</dbReference>
<keyword evidence="3" id="KW-0418">Kinase</keyword>
<feature type="transmembrane region" description="Helical" evidence="1">
    <location>
        <begin position="70"/>
        <end position="90"/>
    </location>
</feature>
<feature type="transmembrane region" description="Helical" evidence="1">
    <location>
        <begin position="19"/>
        <end position="36"/>
    </location>
</feature>
<feature type="transmembrane region" description="Helical" evidence="1">
    <location>
        <begin position="96"/>
        <end position="113"/>
    </location>
</feature>
<protein>
    <submittedName>
        <fullName evidence="3">Diacylglycerol kinase</fullName>
    </submittedName>
</protein>
<keyword evidence="1" id="KW-0812">Transmembrane</keyword>
<evidence type="ECO:0000313" key="3">
    <source>
        <dbReference type="EMBL" id="KSZ58589.1"/>
    </source>
</evidence>
<keyword evidence="1" id="KW-1133">Transmembrane helix</keyword>
<evidence type="ECO:0000313" key="4">
    <source>
        <dbReference type="Proteomes" id="UP000053060"/>
    </source>
</evidence>
<dbReference type="AlphaFoldDB" id="A0A0V9UKS4"/>
<dbReference type="InterPro" id="IPR001206">
    <property type="entry name" value="Diacylglycerol_kinase_cat_dom"/>
</dbReference>
<feature type="transmembrane region" description="Helical" evidence="1">
    <location>
        <begin position="42"/>
        <end position="65"/>
    </location>
</feature>
<dbReference type="InterPro" id="IPR017438">
    <property type="entry name" value="ATP-NAD_kinase_N"/>
</dbReference>
<organism evidence="3 4">
    <name type="scientific">Rhodococcus pyridinivorans KG-16</name>
    <dbReference type="NCBI Taxonomy" id="1441730"/>
    <lineage>
        <taxon>Bacteria</taxon>
        <taxon>Bacillati</taxon>
        <taxon>Actinomycetota</taxon>
        <taxon>Actinomycetes</taxon>
        <taxon>Mycobacteriales</taxon>
        <taxon>Nocardiaceae</taxon>
        <taxon>Rhodococcus</taxon>
    </lineage>
</organism>
<proteinExistence type="predicted"/>
<dbReference type="PATRIC" id="fig|1441730.3.peg.2487"/>
<accession>A0A0V9UKS4</accession>
<comment type="caution">
    <text evidence="3">The sequence shown here is derived from an EMBL/GenBank/DDBJ whole genome shotgun (WGS) entry which is preliminary data.</text>
</comment>
<reference evidence="4" key="1">
    <citation type="submission" date="2015-01" db="EMBL/GenBank/DDBJ databases">
        <title>Draft genome sequence of Rhodococcus pyridinivorans strain KG-16, a hydrocarbon-degrading bacterium.</title>
        <authorList>
            <person name="Aggarwal R.K."/>
            <person name="Dawar C."/>
        </authorList>
    </citation>
    <scope>NUCLEOTIDE SEQUENCE [LARGE SCALE GENOMIC DNA]</scope>
    <source>
        <strain evidence="4">KG-16</strain>
    </source>
</reference>
<evidence type="ECO:0000256" key="1">
    <source>
        <dbReference type="SAM" id="Phobius"/>
    </source>
</evidence>
<dbReference type="Proteomes" id="UP000053060">
    <property type="component" value="Unassembled WGS sequence"/>
</dbReference>
<feature type="domain" description="DAGKc" evidence="2">
    <location>
        <begin position="131"/>
        <end position="260"/>
    </location>
</feature>
<dbReference type="Gene3D" id="2.60.200.40">
    <property type="match status" value="1"/>
</dbReference>